<keyword evidence="3" id="KW-1185">Reference proteome</keyword>
<feature type="compositionally biased region" description="Gly residues" evidence="1">
    <location>
        <begin position="63"/>
        <end position="77"/>
    </location>
</feature>
<sequence length="77" mass="7975">MVNGIPTTMNGEERKDQNAKMSLPMMGPGHLSPACWPSKTTTSSWAEEEEGSGEEGVGALAEGEGGNHSRGTVQGGE</sequence>
<protein>
    <submittedName>
        <fullName evidence="2">Uncharacterized protein</fullName>
    </submittedName>
</protein>
<name>A0ABD2IR63_HETSC</name>
<evidence type="ECO:0000313" key="3">
    <source>
        <dbReference type="Proteomes" id="UP001620645"/>
    </source>
</evidence>
<organism evidence="2 3">
    <name type="scientific">Heterodera schachtii</name>
    <name type="common">Sugarbeet cyst nematode worm</name>
    <name type="synonym">Tylenchus schachtii</name>
    <dbReference type="NCBI Taxonomy" id="97005"/>
    <lineage>
        <taxon>Eukaryota</taxon>
        <taxon>Metazoa</taxon>
        <taxon>Ecdysozoa</taxon>
        <taxon>Nematoda</taxon>
        <taxon>Chromadorea</taxon>
        <taxon>Rhabditida</taxon>
        <taxon>Tylenchina</taxon>
        <taxon>Tylenchomorpha</taxon>
        <taxon>Tylenchoidea</taxon>
        <taxon>Heteroderidae</taxon>
        <taxon>Heteroderinae</taxon>
        <taxon>Heterodera</taxon>
    </lineage>
</organism>
<evidence type="ECO:0000313" key="2">
    <source>
        <dbReference type="EMBL" id="KAL3080315.1"/>
    </source>
</evidence>
<accession>A0ABD2IR63</accession>
<proteinExistence type="predicted"/>
<reference evidence="2 3" key="1">
    <citation type="submission" date="2024-10" db="EMBL/GenBank/DDBJ databases">
        <authorList>
            <person name="Kim D."/>
        </authorList>
    </citation>
    <scope>NUCLEOTIDE SEQUENCE [LARGE SCALE GENOMIC DNA]</scope>
    <source>
        <strain evidence="2">Taebaek</strain>
    </source>
</reference>
<dbReference type="AlphaFoldDB" id="A0ABD2IR63"/>
<feature type="compositionally biased region" description="Polar residues" evidence="1">
    <location>
        <begin position="1"/>
        <end position="10"/>
    </location>
</feature>
<comment type="caution">
    <text evidence="2">The sequence shown here is derived from an EMBL/GenBank/DDBJ whole genome shotgun (WGS) entry which is preliminary data.</text>
</comment>
<evidence type="ECO:0000256" key="1">
    <source>
        <dbReference type="SAM" id="MobiDB-lite"/>
    </source>
</evidence>
<gene>
    <name evidence="2" type="ORF">niasHS_012420</name>
</gene>
<dbReference type="EMBL" id="JBICCN010000296">
    <property type="protein sequence ID" value="KAL3080315.1"/>
    <property type="molecule type" value="Genomic_DNA"/>
</dbReference>
<dbReference type="Proteomes" id="UP001620645">
    <property type="component" value="Unassembled WGS sequence"/>
</dbReference>
<feature type="region of interest" description="Disordered" evidence="1">
    <location>
        <begin position="1"/>
        <end position="77"/>
    </location>
</feature>